<reference evidence="2" key="1">
    <citation type="journal article" date="2014" name="Science">
        <title>Ancient hybridizations among the ancestral genomes of bread wheat.</title>
        <authorList>
            <consortium name="International Wheat Genome Sequencing Consortium,"/>
            <person name="Marcussen T."/>
            <person name="Sandve S.R."/>
            <person name="Heier L."/>
            <person name="Spannagl M."/>
            <person name="Pfeifer M."/>
            <person name="Jakobsen K.S."/>
            <person name="Wulff B.B."/>
            <person name="Steuernagel B."/>
            <person name="Mayer K.F."/>
            <person name="Olsen O.A."/>
        </authorList>
    </citation>
    <scope>NUCLEOTIDE SEQUENCE [LARGE SCALE GENOMIC DNA]</scope>
    <source>
        <strain evidence="2">cv. AL8/78</strain>
    </source>
</reference>
<evidence type="ECO:0000313" key="2">
    <source>
        <dbReference type="Proteomes" id="UP000015105"/>
    </source>
</evidence>
<sequence length="32" mass="3680">TATARGREYLKVSHSVLTSWIKSIVKFHDLVH</sequence>
<reference evidence="1" key="4">
    <citation type="submission" date="2019-03" db="UniProtKB">
        <authorList>
            <consortium name="EnsemblPlants"/>
        </authorList>
    </citation>
    <scope>IDENTIFICATION</scope>
</reference>
<reference evidence="2" key="2">
    <citation type="journal article" date="2017" name="Nat. Plants">
        <title>The Aegilops tauschii genome reveals multiple impacts of transposons.</title>
        <authorList>
            <person name="Zhao G."/>
            <person name="Zou C."/>
            <person name="Li K."/>
            <person name="Wang K."/>
            <person name="Li T."/>
            <person name="Gao L."/>
            <person name="Zhang X."/>
            <person name="Wang H."/>
            <person name="Yang Z."/>
            <person name="Liu X."/>
            <person name="Jiang W."/>
            <person name="Mao L."/>
            <person name="Kong X."/>
            <person name="Jiao Y."/>
            <person name="Jia J."/>
        </authorList>
    </citation>
    <scope>NUCLEOTIDE SEQUENCE [LARGE SCALE GENOMIC DNA]</scope>
    <source>
        <strain evidence="2">cv. AL8/78</strain>
    </source>
</reference>
<name>A0A453P5F1_AEGTS</name>
<reference evidence="1" key="3">
    <citation type="journal article" date="2017" name="Nature">
        <title>Genome sequence of the progenitor of the wheat D genome Aegilops tauschii.</title>
        <authorList>
            <person name="Luo M.C."/>
            <person name="Gu Y.Q."/>
            <person name="Puiu D."/>
            <person name="Wang H."/>
            <person name="Twardziok S.O."/>
            <person name="Deal K.R."/>
            <person name="Huo N."/>
            <person name="Zhu T."/>
            <person name="Wang L."/>
            <person name="Wang Y."/>
            <person name="McGuire P.E."/>
            <person name="Liu S."/>
            <person name="Long H."/>
            <person name="Ramasamy R.K."/>
            <person name="Rodriguez J.C."/>
            <person name="Van S.L."/>
            <person name="Yuan L."/>
            <person name="Wang Z."/>
            <person name="Xia Z."/>
            <person name="Xiao L."/>
            <person name="Anderson O.D."/>
            <person name="Ouyang S."/>
            <person name="Liang Y."/>
            <person name="Zimin A.V."/>
            <person name="Pertea G."/>
            <person name="Qi P."/>
            <person name="Bennetzen J.L."/>
            <person name="Dai X."/>
            <person name="Dawson M.W."/>
            <person name="Muller H.G."/>
            <person name="Kugler K."/>
            <person name="Rivarola-Duarte L."/>
            <person name="Spannagl M."/>
            <person name="Mayer K.F.X."/>
            <person name="Lu F.H."/>
            <person name="Bevan M.W."/>
            <person name="Leroy P."/>
            <person name="Li P."/>
            <person name="You F.M."/>
            <person name="Sun Q."/>
            <person name="Liu Z."/>
            <person name="Lyons E."/>
            <person name="Wicker T."/>
            <person name="Salzberg S.L."/>
            <person name="Devos K.M."/>
            <person name="Dvorak J."/>
        </authorList>
    </citation>
    <scope>NUCLEOTIDE SEQUENCE [LARGE SCALE GENOMIC DNA]</scope>
    <source>
        <strain evidence="1">cv. AL8/78</strain>
    </source>
</reference>
<dbReference type="Gramene" id="AET6Gv20615500.20">
    <property type="protein sequence ID" value="AET6Gv20615500.20"/>
    <property type="gene ID" value="AET6Gv20615500"/>
</dbReference>
<proteinExistence type="predicted"/>
<dbReference type="Proteomes" id="UP000015105">
    <property type="component" value="Chromosome 6D"/>
</dbReference>
<protein>
    <submittedName>
        <fullName evidence="1">Uncharacterized protein</fullName>
    </submittedName>
</protein>
<organism evidence="1 2">
    <name type="scientific">Aegilops tauschii subsp. strangulata</name>
    <name type="common">Goatgrass</name>
    <dbReference type="NCBI Taxonomy" id="200361"/>
    <lineage>
        <taxon>Eukaryota</taxon>
        <taxon>Viridiplantae</taxon>
        <taxon>Streptophyta</taxon>
        <taxon>Embryophyta</taxon>
        <taxon>Tracheophyta</taxon>
        <taxon>Spermatophyta</taxon>
        <taxon>Magnoliopsida</taxon>
        <taxon>Liliopsida</taxon>
        <taxon>Poales</taxon>
        <taxon>Poaceae</taxon>
        <taxon>BOP clade</taxon>
        <taxon>Pooideae</taxon>
        <taxon>Triticodae</taxon>
        <taxon>Triticeae</taxon>
        <taxon>Triticinae</taxon>
        <taxon>Aegilops</taxon>
    </lineage>
</organism>
<dbReference type="AlphaFoldDB" id="A0A453P5F1"/>
<evidence type="ECO:0000313" key="1">
    <source>
        <dbReference type="EnsemblPlants" id="AET6Gv20615500.20"/>
    </source>
</evidence>
<reference evidence="1" key="5">
    <citation type="journal article" date="2021" name="G3 (Bethesda)">
        <title>Aegilops tauschii genome assembly Aet v5.0 features greater sequence contiguity and improved annotation.</title>
        <authorList>
            <person name="Wang L."/>
            <person name="Zhu T."/>
            <person name="Rodriguez J.C."/>
            <person name="Deal K.R."/>
            <person name="Dubcovsky J."/>
            <person name="McGuire P.E."/>
            <person name="Lux T."/>
            <person name="Spannagl M."/>
            <person name="Mayer K.F.X."/>
            <person name="Baldrich P."/>
            <person name="Meyers B.C."/>
            <person name="Huo N."/>
            <person name="Gu Y.Q."/>
            <person name="Zhou H."/>
            <person name="Devos K.M."/>
            <person name="Bennetzen J.L."/>
            <person name="Unver T."/>
            <person name="Budak H."/>
            <person name="Gulick P.J."/>
            <person name="Galiba G."/>
            <person name="Kalapos B."/>
            <person name="Nelson D.R."/>
            <person name="Li P."/>
            <person name="You F.M."/>
            <person name="Luo M.C."/>
            <person name="Dvorak J."/>
        </authorList>
    </citation>
    <scope>NUCLEOTIDE SEQUENCE [LARGE SCALE GENOMIC DNA]</scope>
    <source>
        <strain evidence="1">cv. AL8/78</strain>
    </source>
</reference>
<keyword evidence="2" id="KW-1185">Reference proteome</keyword>
<dbReference type="EnsemblPlants" id="AET6Gv20615500.20">
    <property type="protein sequence ID" value="AET6Gv20615500.20"/>
    <property type="gene ID" value="AET6Gv20615500"/>
</dbReference>
<accession>A0A453P5F1</accession>